<name>A0AAE1TEU7_9FABA</name>
<organism evidence="2 3">
    <name type="scientific">Acacia crassicarpa</name>
    <name type="common">northern wattle</name>
    <dbReference type="NCBI Taxonomy" id="499986"/>
    <lineage>
        <taxon>Eukaryota</taxon>
        <taxon>Viridiplantae</taxon>
        <taxon>Streptophyta</taxon>
        <taxon>Embryophyta</taxon>
        <taxon>Tracheophyta</taxon>
        <taxon>Spermatophyta</taxon>
        <taxon>Magnoliopsida</taxon>
        <taxon>eudicotyledons</taxon>
        <taxon>Gunneridae</taxon>
        <taxon>Pentapetalae</taxon>
        <taxon>rosids</taxon>
        <taxon>fabids</taxon>
        <taxon>Fabales</taxon>
        <taxon>Fabaceae</taxon>
        <taxon>Caesalpinioideae</taxon>
        <taxon>mimosoid clade</taxon>
        <taxon>Acacieae</taxon>
        <taxon>Acacia</taxon>
    </lineage>
</organism>
<feature type="compositionally biased region" description="Basic and acidic residues" evidence="1">
    <location>
        <begin position="16"/>
        <end position="54"/>
    </location>
</feature>
<feature type="region of interest" description="Disordered" evidence="1">
    <location>
        <begin position="1"/>
        <end position="213"/>
    </location>
</feature>
<gene>
    <name evidence="2" type="ORF">QN277_013606</name>
</gene>
<comment type="caution">
    <text evidence="2">The sequence shown here is derived from an EMBL/GenBank/DDBJ whole genome shotgun (WGS) entry which is preliminary data.</text>
</comment>
<reference evidence="2" key="1">
    <citation type="submission" date="2023-10" db="EMBL/GenBank/DDBJ databases">
        <title>Chromosome-level genome of the transformable northern wattle, Acacia crassicarpa.</title>
        <authorList>
            <person name="Massaro I."/>
            <person name="Sinha N.R."/>
            <person name="Poethig S."/>
            <person name="Leichty A.R."/>
        </authorList>
    </citation>
    <scope>NUCLEOTIDE SEQUENCE</scope>
    <source>
        <strain evidence="2">Acra3RX</strain>
        <tissue evidence="2">Leaf</tissue>
    </source>
</reference>
<dbReference type="AlphaFoldDB" id="A0AAE1TEU7"/>
<proteinExistence type="predicted"/>
<evidence type="ECO:0000256" key="1">
    <source>
        <dbReference type="SAM" id="MobiDB-lite"/>
    </source>
</evidence>
<accession>A0AAE1TEU7</accession>
<dbReference type="PANTHER" id="PTHR36899">
    <property type="entry name" value="OS04G0395700 PROTEIN"/>
    <property type="match status" value="1"/>
</dbReference>
<keyword evidence="3" id="KW-1185">Reference proteome</keyword>
<feature type="compositionally biased region" description="Polar residues" evidence="1">
    <location>
        <begin position="56"/>
        <end position="72"/>
    </location>
</feature>
<dbReference type="EMBL" id="JAWXYG010000002">
    <property type="protein sequence ID" value="KAK4282201.1"/>
    <property type="molecule type" value="Genomic_DNA"/>
</dbReference>
<dbReference type="PANTHER" id="PTHR36899:SF3">
    <property type="entry name" value="F13K23.8 PROTEIN"/>
    <property type="match status" value="1"/>
</dbReference>
<evidence type="ECO:0008006" key="4">
    <source>
        <dbReference type="Google" id="ProtNLM"/>
    </source>
</evidence>
<feature type="compositionally biased region" description="Acidic residues" evidence="1">
    <location>
        <begin position="163"/>
        <end position="173"/>
    </location>
</feature>
<evidence type="ECO:0000313" key="2">
    <source>
        <dbReference type="EMBL" id="KAK4282201.1"/>
    </source>
</evidence>
<sequence>MAEIKSPDEPTFPTKRKPDANGEDSLGHQDKAQRLEIVDDKSLAPSDGAKHREASLISNDNVDVLSGNCSSVTDDKVEKVESDVITEDGGDEGSNFDRGGAEDDGDADEDDDGEESNGEVVVDRKGKGIMTADKGKGKLIEEDDEDEEDSDDDSSDDGLVSDGDSDLSDDPLAEVDLNNILPSRTRRRTIHPGEYIANDLGNDDDDDSDDSDT</sequence>
<feature type="compositionally biased region" description="Acidic residues" evidence="1">
    <location>
        <begin position="141"/>
        <end position="156"/>
    </location>
</feature>
<feature type="compositionally biased region" description="Acidic residues" evidence="1">
    <location>
        <begin position="102"/>
        <end position="117"/>
    </location>
</feature>
<dbReference type="Proteomes" id="UP001293593">
    <property type="component" value="Unassembled WGS sequence"/>
</dbReference>
<feature type="compositionally biased region" description="Basic and acidic residues" evidence="1">
    <location>
        <begin position="73"/>
        <end position="82"/>
    </location>
</feature>
<evidence type="ECO:0000313" key="3">
    <source>
        <dbReference type="Proteomes" id="UP001293593"/>
    </source>
</evidence>
<feature type="compositionally biased region" description="Acidic residues" evidence="1">
    <location>
        <begin position="201"/>
        <end position="213"/>
    </location>
</feature>
<protein>
    <recommendedName>
        <fullName evidence="4">Histone chaperone domain-containing protein</fullName>
    </recommendedName>
</protein>